<keyword evidence="3" id="KW-1185">Reference proteome</keyword>
<dbReference type="InParanoid" id="A0A7R8UQS7"/>
<protein>
    <submittedName>
        <fullName evidence="2">Uncharacterized protein</fullName>
    </submittedName>
</protein>
<organism evidence="2 3">
    <name type="scientific">Hermetia illucens</name>
    <name type="common">Black soldier fly</name>
    <dbReference type="NCBI Taxonomy" id="343691"/>
    <lineage>
        <taxon>Eukaryota</taxon>
        <taxon>Metazoa</taxon>
        <taxon>Ecdysozoa</taxon>
        <taxon>Arthropoda</taxon>
        <taxon>Hexapoda</taxon>
        <taxon>Insecta</taxon>
        <taxon>Pterygota</taxon>
        <taxon>Neoptera</taxon>
        <taxon>Endopterygota</taxon>
        <taxon>Diptera</taxon>
        <taxon>Brachycera</taxon>
        <taxon>Stratiomyomorpha</taxon>
        <taxon>Stratiomyidae</taxon>
        <taxon>Hermetiinae</taxon>
        <taxon>Hermetia</taxon>
    </lineage>
</organism>
<evidence type="ECO:0000313" key="2">
    <source>
        <dbReference type="EMBL" id="CAD7085296.1"/>
    </source>
</evidence>
<evidence type="ECO:0000313" key="3">
    <source>
        <dbReference type="Proteomes" id="UP000594454"/>
    </source>
</evidence>
<reference evidence="2 3" key="1">
    <citation type="submission" date="2020-11" db="EMBL/GenBank/DDBJ databases">
        <authorList>
            <person name="Wallbank WR R."/>
            <person name="Pardo Diaz C."/>
            <person name="Kozak K."/>
            <person name="Martin S."/>
            <person name="Jiggins C."/>
            <person name="Moest M."/>
            <person name="Warren A I."/>
            <person name="Generalovic N T."/>
            <person name="Byers J.R.P. K."/>
            <person name="Montejo-Kovacevich G."/>
            <person name="Yen C E."/>
        </authorList>
    </citation>
    <scope>NUCLEOTIDE SEQUENCE [LARGE SCALE GENOMIC DNA]</scope>
</reference>
<accession>A0A7R8UQS7</accession>
<sequence length="71" mass="7979">MNEDFDSKNMSDSSEKTISEYEKDAFEEEPIEEYVEEEGLLIASDNMSEVCKMHPIALSVVINIGCSNIIS</sequence>
<proteinExistence type="predicted"/>
<evidence type="ECO:0000256" key="1">
    <source>
        <dbReference type="SAM" id="MobiDB-lite"/>
    </source>
</evidence>
<name>A0A7R8UQS7_HERIL</name>
<gene>
    <name evidence="2" type="ORF">HERILL_LOCUS8147</name>
</gene>
<dbReference type="Proteomes" id="UP000594454">
    <property type="component" value="Chromosome 3"/>
</dbReference>
<feature type="compositionally biased region" description="Basic and acidic residues" evidence="1">
    <location>
        <begin position="1"/>
        <end position="24"/>
    </location>
</feature>
<dbReference type="EMBL" id="LR899011">
    <property type="protein sequence ID" value="CAD7085296.1"/>
    <property type="molecule type" value="Genomic_DNA"/>
</dbReference>
<dbReference type="AlphaFoldDB" id="A0A7R8UQS7"/>
<feature type="region of interest" description="Disordered" evidence="1">
    <location>
        <begin position="1"/>
        <end position="29"/>
    </location>
</feature>